<evidence type="ECO:0000256" key="6">
    <source>
        <dbReference type="ARBA" id="ARBA00038019"/>
    </source>
</evidence>
<dbReference type="Pfam" id="PF23241">
    <property type="entry name" value="HAT_PRP39_C"/>
    <property type="match status" value="1"/>
</dbReference>
<dbReference type="Gene3D" id="1.25.40.10">
    <property type="entry name" value="Tetratricopeptide repeat domain"/>
    <property type="match status" value="2"/>
</dbReference>
<dbReference type="EMBL" id="NRSZ01000883">
    <property type="protein sequence ID" value="PNY24465.1"/>
    <property type="molecule type" value="Genomic_DNA"/>
</dbReference>
<dbReference type="Proteomes" id="UP000236621">
    <property type="component" value="Unassembled WGS sequence"/>
</dbReference>
<dbReference type="SMART" id="SM00386">
    <property type="entry name" value="HAT"/>
    <property type="match status" value="7"/>
</dbReference>
<comment type="subcellular location">
    <subcellularLocation>
        <location evidence="1">Nucleus</location>
    </subcellularLocation>
</comment>
<evidence type="ECO:0000256" key="4">
    <source>
        <dbReference type="ARBA" id="ARBA00023187"/>
    </source>
</evidence>
<evidence type="ECO:0000256" key="2">
    <source>
        <dbReference type="ARBA" id="ARBA00022664"/>
    </source>
</evidence>
<dbReference type="GO" id="GO:0000243">
    <property type="term" value="C:commitment complex"/>
    <property type="evidence" value="ECO:0007669"/>
    <property type="project" value="TreeGrafter"/>
</dbReference>
<dbReference type="SUPFAM" id="SSF48452">
    <property type="entry name" value="TPR-like"/>
    <property type="match status" value="2"/>
</dbReference>
<evidence type="ECO:0000256" key="5">
    <source>
        <dbReference type="ARBA" id="ARBA00023242"/>
    </source>
</evidence>
<dbReference type="PANTHER" id="PTHR17204:SF5">
    <property type="entry name" value="PRE-MRNA-PROCESSING FACTOR 39"/>
    <property type="match status" value="1"/>
</dbReference>
<protein>
    <submittedName>
        <fullName evidence="8">Pre-mRNA-processing factor 39</fullName>
    </submittedName>
</protein>
<dbReference type="FunFam" id="1.25.40.10:FF:000451">
    <property type="entry name" value="mRNA splicing protein (Prp39), putative"/>
    <property type="match status" value="1"/>
</dbReference>
<comment type="caution">
    <text evidence="8">The sequence shown here is derived from an EMBL/GenBank/DDBJ whole genome shotgun (WGS) entry which is preliminary data.</text>
</comment>
<organism evidence="8 9">
    <name type="scientific">Tolypocladium capitatum</name>
    <dbReference type="NCBI Taxonomy" id="45235"/>
    <lineage>
        <taxon>Eukaryota</taxon>
        <taxon>Fungi</taxon>
        <taxon>Dikarya</taxon>
        <taxon>Ascomycota</taxon>
        <taxon>Pezizomycotina</taxon>
        <taxon>Sordariomycetes</taxon>
        <taxon>Hypocreomycetidae</taxon>
        <taxon>Hypocreales</taxon>
        <taxon>Ophiocordycipitaceae</taxon>
        <taxon>Tolypocladium</taxon>
    </lineage>
</organism>
<gene>
    <name evidence="8" type="ORF">TCAP_05600</name>
</gene>
<dbReference type="GO" id="GO:0030627">
    <property type="term" value="F:pre-mRNA 5'-splice site binding"/>
    <property type="evidence" value="ECO:0007669"/>
    <property type="project" value="TreeGrafter"/>
</dbReference>
<proteinExistence type="inferred from homology"/>
<comment type="similarity">
    <text evidence="6">Belongs to the PRP39 family.</text>
</comment>
<reference evidence="8 9" key="1">
    <citation type="submission" date="2017-08" db="EMBL/GenBank/DDBJ databases">
        <title>Harnessing the power of phylogenomics to disentangle the directionality and signatures of interkingdom host jumping in the parasitic fungal genus Tolypocladium.</title>
        <authorList>
            <person name="Quandt C.A."/>
            <person name="Patterson W."/>
            <person name="Spatafora J.W."/>
        </authorList>
    </citation>
    <scope>NUCLEOTIDE SEQUENCE [LARGE SCALE GENOMIC DNA]</scope>
    <source>
        <strain evidence="8 9">CBS 113982</strain>
    </source>
</reference>
<evidence type="ECO:0000256" key="1">
    <source>
        <dbReference type="ARBA" id="ARBA00004123"/>
    </source>
</evidence>
<keyword evidence="3" id="KW-0677">Repeat</keyword>
<evidence type="ECO:0000313" key="9">
    <source>
        <dbReference type="Proteomes" id="UP000236621"/>
    </source>
</evidence>
<dbReference type="STRING" id="45235.A0A2K3QA79"/>
<dbReference type="GO" id="GO:0071004">
    <property type="term" value="C:U2-type prespliceosome"/>
    <property type="evidence" value="ECO:0007669"/>
    <property type="project" value="TreeGrafter"/>
</dbReference>
<dbReference type="AlphaFoldDB" id="A0A2K3QA79"/>
<keyword evidence="9" id="KW-1185">Reference proteome</keyword>
<dbReference type="OrthoDB" id="10265668at2759"/>
<dbReference type="InterPro" id="IPR003107">
    <property type="entry name" value="HAT"/>
</dbReference>
<name>A0A2K3QA79_9HYPO</name>
<evidence type="ECO:0000256" key="7">
    <source>
        <dbReference type="SAM" id="MobiDB-lite"/>
    </source>
</evidence>
<dbReference type="GO" id="GO:0005685">
    <property type="term" value="C:U1 snRNP"/>
    <property type="evidence" value="ECO:0007669"/>
    <property type="project" value="TreeGrafter"/>
</dbReference>
<keyword evidence="2" id="KW-0507">mRNA processing</keyword>
<dbReference type="Pfam" id="PF23240">
    <property type="entry name" value="HAT_PRP39_N"/>
    <property type="match status" value="2"/>
</dbReference>
<keyword evidence="4" id="KW-0508">mRNA splicing</keyword>
<keyword evidence="5" id="KW-0539">Nucleus</keyword>
<evidence type="ECO:0000256" key="3">
    <source>
        <dbReference type="ARBA" id="ARBA00022737"/>
    </source>
</evidence>
<dbReference type="InterPro" id="IPR059164">
    <property type="entry name" value="HAT_PRP39_C"/>
</dbReference>
<dbReference type="GO" id="GO:0000395">
    <property type="term" value="P:mRNA 5'-splice site recognition"/>
    <property type="evidence" value="ECO:0007669"/>
    <property type="project" value="TreeGrafter"/>
</dbReference>
<accession>A0A2K3QA79</accession>
<dbReference type="InterPro" id="IPR011990">
    <property type="entry name" value="TPR-like_helical_dom_sf"/>
</dbReference>
<feature type="region of interest" description="Disordered" evidence="7">
    <location>
        <begin position="596"/>
        <end position="616"/>
    </location>
</feature>
<evidence type="ECO:0000313" key="8">
    <source>
        <dbReference type="EMBL" id="PNY24465.1"/>
    </source>
</evidence>
<sequence>MNDFGQPGGADDEFAAVHRCLTEVDADADKFESWEKLINACETLEGGLSRNSSPAALAACRDAFDRFLAKFPLYFGFWKKYAEFEFQVAGTESAEMVYERGIACNPHSVDLWAEYCRFKMDTVHDTDVVRDHQHSIPRGRHDPVVHIREPHALAVDACDGSFSNGAARASSQLLRPPLQLALPSNTHRTRFFEHASTMVGIDYMSHPFWDKYIEFEERSESPARVYAVLARIVRIPLHQFNRYFERFRPMIHELDLEHLAPADVLERVRAEVQAEAVAYGAPRAELEVQRDIRGKIDSMYLEVHTATQTEVTRVWAYESELGHQFFHTVELSHQQLNGWRKYLDFEEAEGDFARTKCVYERCITVCAFYDDFWLRYARWMSGQGKTEEVRHIYSRAAFFVPISRPGIRLQWAYFEESQGRVDVAQDIHEAILMKLPDCIEVIVSLAHLQRRQKDLAAAVQVLRDQIDAPIGDLYTKAALVAEWAMLLWKSSNGSAEPARAVFLKNAQWYGDSRNFWEKWFQFELEQHSERQEEAGHRVRHVFTEFRRTSRLPAAVKRDMAQIYLDFLVHRGGQSSMLEYLDVDREMFGPASVAFPAAGPDGARENGAAGGELDEASKKKAESRLIFFYQTHTEPDASAQGPADFN</sequence>
<dbReference type="PANTHER" id="PTHR17204">
    <property type="entry name" value="PRE-MRNA PROCESSING PROTEIN PRP39-RELATED"/>
    <property type="match status" value="1"/>
</dbReference>